<evidence type="ECO:0000313" key="3">
    <source>
        <dbReference type="Proteomes" id="UP000008311"/>
    </source>
</evidence>
<reference evidence="3" key="1">
    <citation type="journal article" date="2010" name="Nat. Biotechnol.">
        <title>Draft genome sequence of the oilseed species Ricinus communis.</title>
        <authorList>
            <person name="Chan A.P."/>
            <person name="Crabtree J."/>
            <person name="Zhao Q."/>
            <person name="Lorenzi H."/>
            <person name="Orvis J."/>
            <person name="Puiu D."/>
            <person name="Melake-Berhan A."/>
            <person name="Jones K.M."/>
            <person name="Redman J."/>
            <person name="Chen G."/>
            <person name="Cahoon E.B."/>
            <person name="Gedil M."/>
            <person name="Stanke M."/>
            <person name="Haas B.J."/>
            <person name="Wortman J.R."/>
            <person name="Fraser-Liggett C.M."/>
            <person name="Ravel J."/>
            <person name="Rabinowicz P.D."/>
        </authorList>
    </citation>
    <scope>NUCLEOTIDE SEQUENCE [LARGE SCALE GENOMIC DNA]</scope>
    <source>
        <strain evidence="3">cv. Hale</strain>
    </source>
</reference>
<feature type="region of interest" description="Disordered" evidence="1">
    <location>
        <begin position="1"/>
        <end position="34"/>
    </location>
</feature>
<dbReference type="AlphaFoldDB" id="B9TMK5"/>
<dbReference type="InParanoid" id="B9TMK5"/>
<sequence length="80" mass="8734">MTSIDAIGHKDKESTGSNENGPRNIMKAKVSKDKEEKMLISWSGRKAKGAGATSQSQEATEVCEKQAPITVEEQVRLMKV</sequence>
<proteinExistence type="predicted"/>
<dbReference type="Proteomes" id="UP000008311">
    <property type="component" value="Unassembled WGS sequence"/>
</dbReference>
<name>B9TMK5_RICCO</name>
<organism evidence="2 3">
    <name type="scientific">Ricinus communis</name>
    <name type="common">Castor bean</name>
    <dbReference type="NCBI Taxonomy" id="3988"/>
    <lineage>
        <taxon>Eukaryota</taxon>
        <taxon>Viridiplantae</taxon>
        <taxon>Streptophyta</taxon>
        <taxon>Embryophyta</taxon>
        <taxon>Tracheophyta</taxon>
        <taxon>Spermatophyta</taxon>
        <taxon>Magnoliopsida</taxon>
        <taxon>eudicotyledons</taxon>
        <taxon>Gunneridae</taxon>
        <taxon>Pentapetalae</taxon>
        <taxon>rosids</taxon>
        <taxon>fabids</taxon>
        <taxon>Malpighiales</taxon>
        <taxon>Euphorbiaceae</taxon>
        <taxon>Acalyphoideae</taxon>
        <taxon>Acalypheae</taxon>
        <taxon>Ricinus</taxon>
    </lineage>
</organism>
<keyword evidence="3" id="KW-1185">Reference proteome</keyword>
<protein>
    <submittedName>
        <fullName evidence="2">Uncharacterized protein</fullName>
    </submittedName>
</protein>
<gene>
    <name evidence="2" type="ORF">RCOM_2060450</name>
</gene>
<evidence type="ECO:0000256" key="1">
    <source>
        <dbReference type="SAM" id="MobiDB-lite"/>
    </source>
</evidence>
<accession>B9TMK5</accession>
<dbReference type="EMBL" id="EQ989388">
    <property type="protein sequence ID" value="EEF22909.1"/>
    <property type="molecule type" value="Genomic_DNA"/>
</dbReference>
<evidence type="ECO:0000313" key="2">
    <source>
        <dbReference type="EMBL" id="EEF22909.1"/>
    </source>
</evidence>